<accession>A0A8T1VKD9</accession>
<sequence length="148" mass="15320">MPCLPRETPPTPAPVLHRKRPDIPEAGSDSDSDSDSDSNSIYTPTPANAIASSTGSANMIRGHEPLASITSGSTQPLNSGNGLVPFDLTTFTNQFHGGLPSAPAAPASQASGTANGCTRSPAASTCSSGWSGPHRRRWTPRRANQVLE</sequence>
<organism evidence="2 3">
    <name type="scientific">Phytophthora pseudosyringae</name>
    <dbReference type="NCBI Taxonomy" id="221518"/>
    <lineage>
        <taxon>Eukaryota</taxon>
        <taxon>Sar</taxon>
        <taxon>Stramenopiles</taxon>
        <taxon>Oomycota</taxon>
        <taxon>Peronosporomycetes</taxon>
        <taxon>Peronosporales</taxon>
        <taxon>Peronosporaceae</taxon>
        <taxon>Phytophthora</taxon>
    </lineage>
</organism>
<feature type="region of interest" description="Disordered" evidence="1">
    <location>
        <begin position="1"/>
        <end position="148"/>
    </location>
</feature>
<evidence type="ECO:0000313" key="2">
    <source>
        <dbReference type="EMBL" id="KAG7379874.1"/>
    </source>
</evidence>
<reference evidence="2" key="1">
    <citation type="submission" date="2021-02" db="EMBL/GenBank/DDBJ databases">
        <authorList>
            <person name="Palmer J.M."/>
        </authorList>
    </citation>
    <scope>NUCLEOTIDE SEQUENCE</scope>
    <source>
        <strain evidence="2">SCRP734</strain>
    </source>
</reference>
<protein>
    <submittedName>
        <fullName evidence="2">Uncharacterized protein</fullName>
    </submittedName>
</protein>
<feature type="compositionally biased region" description="Polar residues" evidence="1">
    <location>
        <begin position="112"/>
        <end position="130"/>
    </location>
</feature>
<keyword evidence="3" id="KW-1185">Reference proteome</keyword>
<dbReference type="Proteomes" id="UP000694044">
    <property type="component" value="Unassembled WGS sequence"/>
</dbReference>
<proteinExistence type="predicted"/>
<dbReference type="EMBL" id="JAGDFM010000323">
    <property type="protein sequence ID" value="KAG7379874.1"/>
    <property type="molecule type" value="Genomic_DNA"/>
</dbReference>
<gene>
    <name evidence="2" type="ORF">PHYPSEUDO_008032</name>
</gene>
<comment type="caution">
    <text evidence="2">The sequence shown here is derived from an EMBL/GenBank/DDBJ whole genome shotgun (WGS) entry which is preliminary data.</text>
</comment>
<evidence type="ECO:0000313" key="3">
    <source>
        <dbReference type="Proteomes" id="UP000694044"/>
    </source>
</evidence>
<dbReference type="AlphaFoldDB" id="A0A8T1VKD9"/>
<feature type="compositionally biased region" description="Polar residues" evidence="1">
    <location>
        <begin position="39"/>
        <end position="57"/>
    </location>
</feature>
<feature type="compositionally biased region" description="Polar residues" evidence="1">
    <location>
        <begin position="68"/>
        <end position="81"/>
    </location>
</feature>
<name>A0A8T1VKD9_9STRA</name>
<feature type="compositionally biased region" description="Low complexity" evidence="1">
    <location>
        <begin position="100"/>
        <end position="111"/>
    </location>
</feature>
<evidence type="ECO:0000256" key="1">
    <source>
        <dbReference type="SAM" id="MobiDB-lite"/>
    </source>
</evidence>